<keyword evidence="2" id="KW-0378">Hydrolase</keyword>
<dbReference type="Pfam" id="PF00975">
    <property type="entry name" value="Thioesterase"/>
    <property type="match status" value="1"/>
</dbReference>
<dbReference type="GO" id="GO:0016787">
    <property type="term" value="F:hydrolase activity"/>
    <property type="evidence" value="ECO:0007669"/>
    <property type="project" value="UniProtKB-KW"/>
</dbReference>
<evidence type="ECO:0000256" key="2">
    <source>
        <dbReference type="ARBA" id="ARBA00022801"/>
    </source>
</evidence>
<dbReference type="InterPro" id="IPR029058">
    <property type="entry name" value="AB_hydrolase_fold"/>
</dbReference>
<accession>A0A239NFV5</accession>
<name>A0A239NFV5_9ACTN</name>
<dbReference type="InterPro" id="IPR020802">
    <property type="entry name" value="TesA-like"/>
</dbReference>
<feature type="domain" description="Thioesterase TesA-like" evidence="3">
    <location>
        <begin position="22"/>
        <end position="244"/>
    </location>
</feature>
<dbReference type="Gene3D" id="3.40.50.1820">
    <property type="entry name" value="alpha/beta hydrolase"/>
    <property type="match status" value="1"/>
</dbReference>
<dbReference type="Proteomes" id="UP000198318">
    <property type="component" value="Unassembled WGS sequence"/>
</dbReference>
<evidence type="ECO:0000313" key="5">
    <source>
        <dbReference type="Proteomes" id="UP000198318"/>
    </source>
</evidence>
<dbReference type="RefSeq" id="WP_089329746.1">
    <property type="nucleotide sequence ID" value="NZ_FZOR01000040.1"/>
</dbReference>
<dbReference type="PANTHER" id="PTHR11487:SF0">
    <property type="entry name" value="S-ACYL FATTY ACID SYNTHASE THIOESTERASE, MEDIUM CHAIN"/>
    <property type="match status" value="1"/>
</dbReference>
<dbReference type="InterPro" id="IPR001031">
    <property type="entry name" value="Thioesterase"/>
</dbReference>
<dbReference type="SMART" id="SM00824">
    <property type="entry name" value="PKS_TE"/>
    <property type="match status" value="1"/>
</dbReference>
<dbReference type="GO" id="GO:0008610">
    <property type="term" value="P:lipid biosynthetic process"/>
    <property type="evidence" value="ECO:0007669"/>
    <property type="project" value="TreeGrafter"/>
</dbReference>
<reference evidence="4 5" key="1">
    <citation type="submission" date="2017-06" db="EMBL/GenBank/DDBJ databases">
        <authorList>
            <person name="Kim H.J."/>
            <person name="Triplett B.A."/>
        </authorList>
    </citation>
    <scope>NUCLEOTIDE SEQUENCE [LARGE SCALE GENOMIC DNA]</scope>
    <source>
        <strain evidence="4 5">DSM 44715</strain>
    </source>
</reference>
<dbReference type="PANTHER" id="PTHR11487">
    <property type="entry name" value="THIOESTERASE"/>
    <property type="match status" value="1"/>
</dbReference>
<dbReference type="SUPFAM" id="SSF53474">
    <property type="entry name" value="alpha/beta-Hydrolases"/>
    <property type="match status" value="1"/>
</dbReference>
<evidence type="ECO:0000259" key="3">
    <source>
        <dbReference type="SMART" id="SM00824"/>
    </source>
</evidence>
<protein>
    <submittedName>
        <fullName evidence="4">Surfactin synthase thioesterase subunit</fullName>
    </submittedName>
</protein>
<evidence type="ECO:0000256" key="1">
    <source>
        <dbReference type="ARBA" id="ARBA00007169"/>
    </source>
</evidence>
<dbReference type="InterPro" id="IPR012223">
    <property type="entry name" value="TEII"/>
</dbReference>
<dbReference type="AlphaFoldDB" id="A0A239NFV5"/>
<dbReference type="OrthoDB" id="8480037at2"/>
<gene>
    <name evidence="4" type="ORF">SAMN05443665_104058</name>
</gene>
<sequence>MSAADRWLRRFHPAPDARVRLVCFPHAGGSASAFHWLSERLAPQVEVLAVQYPGRQDRRHEPLVDDVLALARSAYETVAGLGGEPPALFGHSMGATLAYEVARLLEHEAGVRPRALFVSGRRAPSRIRPERVRFGDDEALVAELNRLSGTDLRVLGDEEMRRLVLPVVRADYTAIERYRRPPGPDPTCPLWVLAGDADPLTTLDEAGDWERHTTAGATLRVFPGGHFFIDRHQREIGDLVAGALTVRTG</sequence>
<proteinExistence type="inferred from homology"/>
<organism evidence="4 5">
    <name type="scientific">Actinomadura meyerae</name>
    <dbReference type="NCBI Taxonomy" id="240840"/>
    <lineage>
        <taxon>Bacteria</taxon>
        <taxon>Bacillati</taxon>
        <taxon>Actinomycetota</taxon>
        <taxon>Actinomycetes</taxon>
        <taxon>Streptosporangiales</taxon>
        <taxon>Thermomonosporaceae</taxon>
        <taxon>Actinomadura</taxon>
    </lineage>
</organism>
<evidence type="ECO:0000313" key="4">
    <source>
        <dbReference type="EMBL" id="SNT53650.1"/>
    </source>
</evidence>
<dbReference type="EMBL" id="FZOR01000040">
    <property type="protein sequence ID" value="SNT53650.1"/>
    <property type="molecule type" value="Genomic_DNA"/>
</dbReference>
<comment type="similarity">
    <text evidence="1">Belongs to the thioesterase family.</text>
</comment>
<keyword evidence="5" id="KW-1185">Reference proteome</keyword>